<comment type="similarity">
    <text evidence="2">Belongs to the bacterial solute-binding protein 1 family.</text>
</comment>
<comment type="subcellular location">
    <subcellularLocation>
        <location evidence="1">Periplasm</location>
    </subcellularLocation>
</comment>
<dbReference type="RefSeq" id="WP_114688716.1">
    <property type="nucleotide sequence ID" value="NZ_QQNB01000003.1"/>
</dbReference>
<organism evidence="3 4">
    <name type="scientific">Sphingomonas aracearum</name>
    <dbReference type="NCBI Taxonomy" id="2283317"/>
    <lineage>
        <taxon>Bacteria</taxon>
        <taxon>Pseudomonadati</taxon>
        <taxon>Pseudomonadota</taxon>
        <taxon>Alphaproteobacteria</taxon>
        <taxon>Sphingomonadales</taxon>
        <taxon>Sphingomonadaceae</taxon>
        <taxon>Sphingomonas</taxon>
    </lineage>
</organism>
<proteinExistence type="inferred from homology"/>
<accession>A0A369VUW8</accession>
<evidence type="ECO:0000256" key="2">
    <source>
        <dbReference type="ARBA" id="ARBA00008520"/>
    </source>
</evidence>
<dbReference type="OrthoDB" id="9805950at2"/>
<name>A0A369VUW8_9SPHN</name>
<dbReference type="PANTHER" id="PTHR43649:SF13">
    <property type="entry name" value="CARBOHYDRATE ABC TRANSPORTER SUBSTRATE-BINDING PROTEIN"/>
    <property type="match status" value="1"/>
</dbReference>
<evidence type="ECO:0000313" key="4">
    <source>
        <dbReference type="Proteomes" id="UP000253918"/>
    </source>
</evidence>
<protein>
    <submittedName>
        <fullName evidence="3">Carbohydrate ABC transporter substrate-binding protein</fullName>
    </submittedName>
</protein>
<dbReference type="InterPro" id="IPR050490">
    <property type="entry name" value="Bact_solute-bd_prot1"/>
</dbReference>
<reference evidence="3 4" key="1">
    <citation type="submission" date="2018-07" db="EMBL/GenBank/DDBJ databases">
        <title>a novel species of Sphingomonas isolated from the rhizosphere soil of Araceae plant.</title>
        <authorList>
            <person name="Zhiyong W."/>
            <person name="Qinglan Z."/>
            <person name="Zhiwei F."/>
            <person name="Ding X."/>
            <person name="Gejiao W."/>
            <person name="Shixue Z."/>
        </authorList>
    </citation>
    <scope>NUCLEOTIDE SEQUENCE [LARGE SCALE GENOMIC DNA]</scope>
    <source>
        <strain evidence="3 4">WZY 27</strain>
    </source>
</reference>
<dbReference type="AlphaFoldDB" id="A0A369VUW8"/>
<sequence>MIARRTLLTLGAGGLALLAGCGPRRTEKRTDRIRFWVAPNEAEEGFWKIAVARWNALGRGLPVDFTTIPTAGSSEDTVLSALVAGTEPDLCSNIFSGFAVQLAALGQVENLAAMPGYDALVARRNMGAILAGWTQNGQVSALPIYSSPTLLWWRADLLEKHGFSAPPRTYDEVYAFCDRYGVARQRYGMQVVSGRWWADRWFDFISFYYAASGGRPYLEGARALYDNAAGQQAAGFMDRMFRRGWTAMDFDAEEPLVSGLAAGAVRGPWDVERFARIYPDTLARIEVGPIVARAAGEGVGATFSDSKGLVIFKSSRVARPAFDFLAWVLGEEDLNLLWLQRTGLSPARGDLLQNPRFARYYRSNPIGRAYADHVVNAKPPALSEHTIDIQKIMTTKLVEPLMGGQLSPADALAEAVAQTNRMLAVQA</sequence>
<dbReference type="EMBL" id="QQNB01000003">
    <property type="protein sequence ID" value="RDE04980.1"/>
    <property type="molecule type" value="Genomic_DNA"/>
</dbReference>
<dbReference type="GO" id="GO:0042597">
    <property type="term" value="C:periplasmic space"/>
    <property type="evidence" value="ECO:0007669"/>
    <property type="project" value="UniProtKB-SubCell"/>
</dbReference>
<evidence type="ECO:0000313" key="3">
    <source>
        <dbReference type="EMBL" id="RDE04980.1"/>
    </source>
</evidence>
<dbReference type="Proteomes" id="UP000253918">
    <property type="component" value="Unassembled WGS sequence"/>
</dbReference>
<comment type="caution">
    <text evidence="3">The sequence shown here is derived from an EMBL/GenBank/DDBJ whole genome shotgun (WGS) entry which is preliminary data.</text>
</comment>
<keyword evidence="4" id="KW-1185">Reference proteome</keyword>
<dbReference type="PROSITE" id="PS51257">
    <property type="entry name" value="PROKAR_LIPOPROTEIN"/>
    <property type="match status" value="1"/>
</dbReference>
<dbReference type="Pfam" id="PF13416">
    <property type="entry name" value="SBP_bac_8"/>
    <property type="match status" value="1"/>
</dbReference>
<dbReference type="InterPro" id="IPR006059">
    <property type="entry name" value="SBP"/>
</dbReference>
<dbReference type="Gene3D" id="3.40.190.10">
    <property type="entry name" value="Periplasmic binding protein-like II"/>
    <property type="match status" value="2"/>
</dbReference>
<gene>
    <name evidence="3" type="ORF">DVW87_15605</name>
</gene>
<dbReference type="SUPFAM" id="SSF53850">
    <property type="entry name" value="Periplasmic binding protein-like II"/>
    <property type="match status" value="1"/>
</dbReference>
<evidence type="ECO:0000256" key="1">
    <source>
        <dbReference type="ARBA" id="ARBA00004418"/>
    </source>
</evidence>
<dbReference type="PANTHER" id="PTHR43649">
    <property type="entry name" value="ARABINOSE-BINDING PROTEIN-RELATED"/>
    <property type="match status" value="1"/>
</dbReference>